<dbReference type="Proteomes" id="UP000230709">
    <property type="component" value="Chromosome"/>
</dbReference>
<accession>A0A2D2CVY2</accession>
<dbReference type="KEGG" id="mtw:CQW49_02360"/>
<gene>
    <name evidence="2" type="ORF">CQW49_02360</name>
</gene>
<protein>
    <recommendedName>
        <fullName evidence="4">Porin</fullName>
    </recommendedName>
</protein>
<dbReference type="Pfam" id="PF16930">
    <property type="entry name" value="Porin_5"/>
    <property type="match status" value="1"/>
</dbReference>
<evidence type="ECO:0000313" key="3">
    <source>
        <dbReference type="Proteomes" id="UP000230709"/>
    </source>
</evidence>
<reference evidence="3" key="1">
    <citation type="submission" date="2017-10" db="EMBL/GenBank/DDBJ databases">
        <title>Completed PacBio SMRT sequence of Methylosinus trichosporium OB3b reveals presence of a third large plasmid.</title>
        <authorList>
            <person name="Charles T.C."/>
            <person name="Lynch M.D.J."/>
            <person name="Heil J.R."/>
            <person name="Cheng J."/>
        </authorList>
    </citation>
    <scope>NUCLEOTIDE SEQUENCE [LARGE SCALE GENOMIC DNA]</scope>
    <source>
        <strain evidence="3">OB3b</strain>
    </source>
</reference>
<sequence>MFEIKFGARRGTLLAASLTALICATPSFAQGAGDAADAVDIGKSPESKRPKVTKARAISPNATINLVNLLVKQGVLTEEQARSLIDQAEKEAYVQRQATKDATAKAGDAAKAAVAASAAASPPGVKHVTYVPEIVKRQLRDDIKKEVMAQAQKENWASPGVFPEWATRIRFYGDMRIRYRGIYYPSGNDQVNAVNFNAINTGSPYDVSQSNAYYWPTVDVSQNRNQFRFRARLGMEADLSDGFTVGMRFAGGENNSPVSQNQTFGYNGGNFVKYSLWIDRAFFKYQPVDGFSITAGRMDNPFWSPSDLVWYSDIGFDGFAAKGHYEVAEGVTAFASGGAFPLFNTDLNAGINLPSYDQGPPTSLPSHDKWLYGAQLGIAGKIDPEYSFKLAATYYDFNNVQGKVSSACVVSSASDVCDTDMTRPGFAQRGNSYMPLRSIIADSSNNYGTANQFQYFGLLQQFRPVVVGGQFDIASFDPIHVILDGEYIVNTAFSRSALLQSLAVNNFQSTSDGTIGRYGAGNMGYLASVTVGRKEIRHLWEWNVLAGYRYLQSDAMVDAFVDNSFGLGGTNLKGYFVGGNLGVGENVWLTMRWMSADNIAGSRYAVDVLHLDLNGKF</sequence>
<keyword evidence="1" id="KW-0732">Signal</keyword>
<dbReference type="EMBL" id="CP023737">
    <property type="protein sequence ID" value="ATQ66865.1"/>
    <property type="molecule type" value="Genomic_DNA"/>
</dbReference>
<evidence type="ECO:0008006" key="4">
    <source>
        <dbReference type="Google" id="ProtNLM"/>
    </source>
</evidence>
<keyword evidence="3" id="KW-1185">Reference proteome</keyword>
<dbReference type="AlphaFoldDB" id="A0A2D2CVY2"/>
<feature type="chain" id="PRO_5013917914" description="Porin" evidence="1">
    <location>
        <begin position="30"/>
        <end position="617"/>
    </location>
</feature>
<evidence type="ECO:0000256" key="1">
    <source>
        <dbReference type="SAM" id="SignalP"/>
    </source>
</evidence>
<name>A0A2D2CVY2_METT3</name>
<dbReference type="InterPro" id="IPR032638">
    <property type="entry name" value="Porin_5"/>
</dbReference>
<feature type="signal peptide" evidence="1">
    <location>
        <begin position="1"/>
        <end position="29"/>
    </location>
</feature>
<proteinExistence type="predicted"/>
<dbReference type="RefSeq" id="WP_003609744.1">
    <property type="nucleotide sequence ID" value="NZ_ADVE02000001.1"/>
</dbReference>
<organism evidence="2 3">
    <name type="scientific">Methylosinus trichosporium (strain ATCC 35070 / NCIMB 11131 / UNIQEM 75 / OB3b)</name>
    <dbReference type="NCBI Taxonomy" id="595536"/>
    <lineage>
        <taxon>Bacteria</taxon>
        <taxon>Pseudomonadati</taxon>
        <taxon>Pseudomonadota</taxon>
        <taxon>Alphaproteobacteria</taxon>
        <taxon>Hyphomicrobiales</taxon>
        <taxon>Methylocystaceae</taxon>
        <taxon>Methylosinus</taxon>
    </lineage>
</organism>
<evidence type="ECO:0000313" key="2">
    <source>
        <dbReference type="EMBL" id="ATQ66865.1"/>
    </source>
</evidence>
<dbReference type="STRING" id="595536.GCA_000178815_00473"/>